<name>A0A6A4GFT5_9AGAR</name>
<evidence type="ECO:0000313" key="2">
    <source>
        <dbReference type="Proteomes" id="UP000799118"/>
    </source>
</evidence>
<dbReference type="Proteomes" id="UP000799118">
    <property type="component" value="Unassembled WGS sequence"/>
</dbReference>
<protein>
    <submittedName>
        <fullName evidence="1">Uncharacterized protein</fullName>
    </submittedName>
</protein>
<dbReference type="EMBL" id="ML770186">
    <property type="protein sequence ID" value="KAE9384243.1"/>
    <property type="molecule type" value="Genomic_DNA"/>
</dbReference>
<dbReference type="AlphaFoldDB" id="A0A6A4GFT5"/>
<accession>A0A6A4GFT5</accession>
<organism evidence="1 2">
    <name type="scientific">Gymnopus androsaceus JB14</name>
    <dbReference type="NCBI Taxonomy" id="1447944"/>
    <lineage>
        <taxon>Eukaryota</taxon>
        <taxon>Fungi</taxon>
        <taxon>Dikarya</taxon>
        <taxon>Basidiomycota</taxon>
        <taxon>Agaricomycotina</taxon>
        <taxon>Agaricomycetes</taxon>
        <taxon>Agaricomycetidae</taxon>
        <taxon>Agaricales</taxon>
        <taxon>Marasmiineae</taxon>
        <taxon>Omphalotaceae</taxon>
        <taxon>Gymnopus</taxon>
    </lineage>
</organism>
<gene>
    <name evidence="1" type="ORF">BT96DRAFT_1026945</name>
</gene>
<proteinExistence type="predicted"/>
<keyword evidence="2" id="KW-1185">Reference proteome</keyword>
<sequence length="146" mass="16713">MLREVIHYYGFLRCLTLRDGSLYSWEVFPPAAADFQRRSASLSSLTLEDFLTKDLGIFTEVQRCNFISEGSQVLLPKLTSLGLQRIYKKPFLLQAGKSDIHINKRPRSTLISSSDTESDLQVRSLRSTVGQKVRLRNEFLIEKVDT</sequence>
<reference evidence="1" key="1">
    <citation type="journal article" date="2019" name="Environ. Microbiol.">
        <title>Fungal ecological strategies reflected in gene transcription - a case study of two litter decomposers.</title>
        <authorList>
            <person name="Barbi F."/>
            <person name="Kohler A."/>
            <person name="Barry K."/>
            <person name="Baskaran P."/>
            <person name="Daum C."/>
            <person name="Fauchery L."/>
            <person name="Ihrmark K."/>
            <person name="Kuo A."/>
            <person name="LaButti K."/>
            <person name="Lipzen A."/>
            <person name="Morin E."/>
            <person name="Grigoriev I.V."/>
            <person name="Henrissat B."/>
            <person name="Lindahl B."/>
            <person name="Martin F."/>
        </authorList>
    </citation>
    <scope>NUCLEOTIDE SEQUENCE</scope>
    <source>
        <strain evidence="1">JB14</strain>
    </source>
</reference>
<evidence type="ECO:0000313" key="1">
    <source>
        <dbReference type="EMBL" id="KAE9384243.1"/>
    </source>
</evidence>